<reference evidence="2 3" key="1">
    <citation type="submission" date="2023-10" db="EMBL/GenBank/DDBJ databases">
        <title>Surface-active antibiotics is a multifunctional adaptation for post-fire microbes.</title>
        <authorList>
            <person name="Liu M.D."/>
            <person name="Du Y."/>
            <person name="Koupaei S.K."/>
            <person name="Kim N.R."/>
            <person name="Zhang W."/>
            <person name="Traxler M.F."/>
        </authorList>
    </citation>
    <scope>NUCLEOTIDE SEQUENCE [LARGE SCALE GENOMIC DNA]</scope>
    <source>
        <strain evidence="2 3">F3</strain>
    </source>
</reference>
<keyword evidence="3" id="KW-1185">Reference proteome</keyword>
<dbReference type="RefSeq" id="WP_317022064.1">
    <property type="nucleotide sequence ID" value="NZ_CP136513.1"/>
</dbReference>
<proteinExistence type="predicted"/>
<feature type="domain" description="ImpA N-terminal" evidence="1">
    <location>
        <begin position="10"/>
        <end position="133"/>
    </location>
</feature>
<name>A0ABZ0EU01_9BURK</name>
<dbReference type="PANTHER" id="PTHR37951:SF1">
    <property type="entry name" value="TYPE VI SECRETION SYSTEM COMPONENT TSSA1"/>
    <property type="match status" value="1"/>
</dbReference>
<dbReference type="EMBL" id="CP136513">
    <property type="protein sequence ID" value="WOD20091.1"/>
    <property type="molecule type" value="Genomic_DNA"/>
</dbReference>
<evidence type="ECO:0000313" key="2">
    <source>
        <dbReference type="EMBL" id="WOD20091.1"/>
    </source>
</evidence>
<sequence length="351" mass="37678">MATLAAGAMLAEISDANPCGDDLEYDSEFLELEQVVHGKPDVQYGETVVAATPPDWKIAETLSLGLLAKSRDLRIAVHLSRALLNREGFSGFAESLALIEGLLEQRWDHVYPRLDPDDDNDPTARVNALAALTDQSGLLLDVRDAPLVSSRAHGVITLRSIEYATGEVPSPDDAEAQSLSSIDAAIADAHEDAVATHAALSDALRSATRIETVLTERVGAARSIDLAPLVRMLRRAADFIGERIGDTSSDTGGGPVVTDAQAGEADAGARKLATPTAMQISGDILNRQDVVRMIDKICAYYERQEPSSPVPMLLMRARRLVDKSFMEILQDLAPEGMGQARQVGGIENENE</sequence>
<accession>A0ABZ0EU01</accession>
<dbReference type="NCBIfam" id="TIGR03363">
    <property type="entry name" value="VI_chp_8"/>
    <property type="match status" value="1"/>
</dbReference>
<organism evidence="2 3">
    <name type="scientific">Paraburkholderia kirstenboschensis</name>
    <dbReference type="NCBI Taxonomy" id="1245436"/>
    <lineage>
        <taxon>Bacteria</taxon>
        <taxon>Pseudomonadati</taxon>
        <taxon>Pseudomonadota</taxon>
        <taxon>Betaproteobacteria</taxon>
        <taxon>Burkholderiales</taxon>
        <taxon>Burkholderiaceae</taxon>
        <taxon>Paraburkholderia</taxon>
    </lineage>
</organism>
<dbReference type="PANTHER" id="PTHR37951">
    <property type="entry name" value="CYTOPLASMIC PROTEIN-RELATED"/>
    <property type="match status" value="1"/>
</dbReference>
<dbReference type="Proteomes" id="UP001302652">
    <property type="component" value="Chromosome 1"/>
</dbReference>
<dbReference type="Pfam" id="PF06812">
    <property type="entry name" value="ImpA_N"/>
    <property type="match status" value="1"/>
</dbReference>
<evidence type="ECO:0000313" key="3">
    <source>
        <dbReference type="Proteomes" id="UP001302652"/>
    </source>
</evidence>
<dbReference type="InterPro" id="IPR010657">
    <property type="entry name" value="ImpA_N"/>
</dbReference>
<dbReference type="InterPro" id="IPR017740">
    <property type="entry name" value="TssA-like"/>
</dbReference>
<protein>
    <submittedName>
        <fullName evidence="2">Type VI secretion system protein TssA</fullName>
    </submittedName>
</protein>
<gene>
    <name evidence="2" type="primary">tssA</name>
    <name evidence="2" type="ORF">RW095_28245</name>
</gene>
<evidence type="ECO:0000259" key="1">
    <source>
        <dbReference type="Pfam" id="PF06812"/>
    </source>
</evidence>